<dbReference type="AlphaFoldDB" id="A0A2A2GHL3"/>
<evidence type="ECO:0000313" key="1">
    <source>
        <dbReference type="EMBL" id="PAU96393.1"/>
    </source>
</evidence>
<dbReference type="EMBL" id="NSJZ01000015">
    <property type="protein sequence ID" value="PAU96393.1"/>
    <property type="molecule type" value="Genomic_DNA"/>
</dbReference>
<dbReference type="RefSeq" id="WP_095640997.1">
    <property type="nucleotide sequence ID" value="NZ_NSJZ01000015.1"/>
</dbReference>
<gene>
    <name evidence="1" type="ORF">CK240_14230</name>
</gene>
<comment type="caution">
    <text evidence="1">The sequence shown here is derived from an EMBL/GenBank/DDBJ whole genome shotgun (WGS) entry which is preliminary data.</text>
</comment>
<reference evidence="1 2" key="1">
    <citation type="submission" date="2017-09" db="EMBL/GenBank/DDBJ databases">
        <title>Paracoccus alkalisoli sp. nov., isolated from saline alkaline soil.</title>
        <authorList>
            <person name="Dong X."/>
            <person name="Zhang G."/>
        </authorList>
    </citation>
    <scope>NUCLEOTIDE SEQUENCE [LARGE SCALE GENOMIC DNA]</scope>
    <source>
        <strain evidence="1 2">WN007</strain>
    </source>
</reference>
<dbReference type="Proteomes" id="UP000218023">
    <property type="component" value="Unassembled WGS sequence"/>
</dbReference>
<dbReference type="OrthoDB" id="9972147at2"/>
<protein>
    <submittedName>
        <fullName evidence="1">Uncharacterized protein</fullName>
    </submittedName>
</protein>
<organism evidence="1 2">
    <name type="scientific">Paracoccus salipaludis</name>
    <dbReference type="NCBI Taxonomy" id="2032623"/>
    <lineage>
        <taxon>Bacteria</taxon>
        <taxon>Pseudomonadati</taxon>
        <taxon>Pseudomonadota</taxon>
        <taxon>Alphaproteobacteria</taxon>
        <taxon>Rhodobacterales</taxon>
        <taxon>Paracoccaceae</taxon>
        <taxon>Paracoccus</taxon>
    </lineage>
</organism>
<sequence length="59" mass="6560">MSDFPNRLDNELTALNEAAQRAARTALSLNHSQAESLRMIAAFTERLVNDTGPPLRARH</sequence>
<evidence type="ECO:0000313" key="2">
    <source>
        <dbReference type="Proteomes" id="UP000218023"/>
    </source>
</evidence>
<name>A0A2A2GHL3_9RHOB</name>
<proteinExistence type="predicted"/>
<keyword evidence="2" id="KW-1185">Reference proteome</keyword>
<accession>A0A2A2GHL3</accession>